<evidence type="ECO:0000256" key="7">
    <source>
        <dbReference type="ARBA" id="ARBA00022777"/>
    </source>
</evidence>
<dbReference type="PROSITE" id="PS50011">
    <property type="entry name" value="PROTEIN_KINASE_DOM"/>
    <property type="match status" value="1"/>
</dbReference>
<evidence type="ECO:0000256" key="4">
    <source>
        <dbReference type="ARBA" id="ARBA00022679"/>
    </source>
</evidence>
<feature type="signal peptide" evidence="16">
    <location>
        <begin position="1"/>
        <end position="21"/>
    </location>
</feature>
<keyword evidence="4" id="KW-0808">Transferase</keyword>
<feature type="chain" id="PRO_5046691773" evidence="16">
    <location>
        <begin position="22"/>
        <end position="749"/>
    </location>
</feature>
<organism evidence="19 20">
    <name type="scientific">Citrullus colocynthis</name>
    <name type="common">colocynth</name>
    <dbReference type="NCBI Taxonomy" id="252529"/>
    <lineage>
        <taxon>Eukaryota</taxon>
        <taxon>Viridiplantae</taxon>
        <taxon>Streptophyta</taxon>
        <taxon>Embryophyta</taxon>
        <taxon>Tracheophyta</taxon>
        <taxon>Spermatophyta</taxon>
        <taxon>Magnoliopsida</taxon>
        <taxon>eudicotyledons</taxon>
        <taxon>Gunneridae</taxon>
        <taxon>Pentapetalae</taxon>
        <taxon>rosids</taxon>
        <taxon>fabids</taxon>
        <taxon>Cucurbitales</taxon>
        <taxon>Cucurbitaceae</taxon>
        <taxon>Benincaseae</taxon>
        <taxon>Citrullus</taxon>
    </lineage>
</organism>
<feature type="domain" description="Protein kinase" evidence="17">
    <location>
        <begin position="415"/>
        <end position="700"/>
    </location>
</feature>
<keyword evidence="15" id="KW-0812">Transmembrane</keyword>
<evidence type="ECO:0000256" key="13">
    <source>
        <dbReference type="PROSITE-ProRule" id="PRU00076"/>
    </source>
</evidence>
<comment type="catalytic activity">
    <reaction evidence="11">
        <text>L-seryl-[protein] + ATP = O-phospho-L-seryl-[protein] + ADP + H(+)</text>
        <dbReference type="Rhea" id="RHEA:17989"/>
        <dbReference type="Rhea" id="RHEA-COMP:9863"/>
        <dbReference type="Rhea" id="RHEA-COMP:11604"/>
        <dbReference type="ChEBI" id="CHEBI:15378"/>
        <dbReference type="ChEBI" id="CHEBI:29999"/>
        <dbReference type="ChEBI" id="CHEBI:30616"/>
        <dbReference type="ChEBI" id="CHEBI:83421"/>
        <dbReference type="ChEBI" id="CHEBI:456216"/>
    </reaction>
</comment>
<feature type="transmembrane region" description="Helical" evidence="15">
    <location>
        <begin position="339"/>
        <end position="363"/>
    </location>
</feature>
<evidence type="ECO:0000259" key="18">
    <source>
        <dbReference type="PROSITE" id="PS50026"/>
    </source>
</evidence>
<dbReference type="PANTHER" id="PTHR27005:SF468">
    <property type="entry name" value="OS01G0310500 PROTEIN"/>
    <property type="match status" value="1"/>
</dbReference>
<dbReference type="InterPro" id="IPR000742">
    <property type="entry name" value="EGF"/>
</dbReference>
<dbReference type="PROSITE" id="PS00107">
    <property type="entry name" value="PROTEIN_KINASE_ATP"/>
    <property type="match status" value="1"/>
</dbReference>
<dbReference type="InterPro" id="IPR017441">
    <property type="entry name" value="Protein_kinase_ATP_BS"/>
</dbReference>
<comment type="caution">
    <text evidence="13">Lacks conserved residue(s) required for the propagation of feature annotation.</text>
</comment>
<keyword evidence="8 14" id="KW-0067">ATP-binding</keyword>
<evidence type="ECO:0000259" key="17">
    <source>
        <dbReference type="PROSITE" id="PS50011"/>
    </source>
</evidence>
<dbReference type="Pfam" id="PF12947">
    <property type="entry name" value="EGF_3"/>
    <property type="match status" value="1"/>
</dbReference>
<keyword evidence="10" id="KW-0325">Glycoprotein</keyword>
<evidence type="ECO:0000256" key="16">
    <source>
        <dbReference type="SAM" id="SignalP"/>
    </source>
</evidence>
<evidence type="ECO:0000256" key="12">
    <source>
        <dbReference type="ARBA" id="ARBA00047951"/>
    </source>
</evidence>
<keyword evidence="15" id="KW-0472">Membrane</keyword>
<dbReference type="EMBL" id="OZ021745">
    <property type="protein sequence ID" value="CAK9313553.1"/>
    <property type="molecule type" value="Genomic_DNA"/>
</dbReference>
<dbReference type="SMART" id="SM00181">
    <property type="entry name" value="EGF"/>
    <property type="match status" value="2"/>
</dbReference>
<name>A0ABP0Y3M3_9ROSI</name>
<dbReference type="Gene3D" id="1.10.510.10">
    <property type="entry name" value="Transferase(Phosphotransferase) domain 1"/>
    <property type="match status" value="1"/>
</dbReference>
<dbReference type="PROSITE" id="PS00010">
    <property type="entry name" value="ASX_HYDROXYL"/>
    <property type="match status" value="1"/>
</dbReference>
<evidence type="ECO:0000256" key="1">
    <source>
        <dbReference type="ARBA" id="ARBA00004479"/>
    </source>
</evidence>
<dbReference type="PROSITE" id="PS50026">
    <property type="entry name" value="EGF_3"/>
    <property type="match status" value="1"/>
</dbReference>
<evidence type="ECO:0000256" key="15">
    <source>
        <dbReference type="SAM" id="Phobius"/>
    </source>
</evidence>
<dbReference type="PROSITE" id="PS00108">
    <property type="entry name" value="PROTEIN_KINASE_ST"/>
    <property type="match status" value="1"/>
</dbReference>
<sequence length="749" mass="83057">MRRPTAETLVVHIAIFSAAVAATVASQAKPGCESKCGNLEIPYPFGMKEGCYLNINFSVTCKTNHLDSPKAFLMNSNIEVTNISLDGELNILNYVARDCYTKDGLPDINNNRPSLRVPMFTISNTKNKLTVVGCDTYAYIYGQLEGGSYTSGCMALCGNSSRAIKDGSCSGSGCCQLEIPKGLRNLELEVRSFKNHTQVHSFNPCGHAFVVQQNNFTFSTKYIENFTGDKVPLVLDWGIKKDACLTDQCPCGPNSKRNNSKSLDGSEYYCDCLDGFRGNPYLSQGCQDINECEEGSHDCVPQAKCEDKPGNYTCSCPEKYEGDGKLGGTGCKRKYSNSMFIKIIIGTGVGFVVLLIGISWLYLGYKKWKFIQQKEKFFKKNGGSMLQQHLSQWQSPTDTVRIFSQEELEKATNKFNESTVVGKGGYGTVHKGVLDNGSVVAIKKSQLVDQSQTSQFINEVIVLSQVNHRNVVKLLGCCLETQVPLLVYEFITNGTLFDHIHDRTKYSNHFSWEARLRIASEIAGVISYLHSSASTPIIHRDIKSTNILLDHNSIAKVSDFGASKLVPMDQTQLSTMVQGTLGYLDPEYLLTSELTEKSDVYSFGIVLLELITGKKAVCFDGPEVERNLAMYVLRAMKEDCLVEVVDKEMMADEGKLNQIKEVAKIAKECVRVKGEERPSMKEVAMELEGLRVMQVQHSWVNNNLSNSEEMISLLDETSNSTQFLVGSSINAMDNSIKTHILTKHIPNAR</sequence>
<evidence type="ECO:0000256" key="10">
    <source>
        <dbReference type="ARBA" id="ARBA00023180"/>
    </source>
</evidence>
<evidence type="ECO:0000256" key="8">
    <source>
        <dbReference type="ARBA" id="ARBA00022840"/>
    </source>
</evidence>
<evidence type="ECO:0000256" key="11">
    <source>
        <dbReference type="ARBA" id="ARBA00047558"/>
    </source>
</evidence>
<dbReference type="SUPFAM" id="SSF56112">
    <property type="entry name" value="Protein kinase-like (PK-like)"/>
    <property type="match status" value="1"/>
</dbReference>
<accession>A0ABP0Y3M3</accession>
<gene>
    <name evidence="19" type="ORF">CITCOLO1_LOCUS5277</name>
</gene>
<dbReference type="SMART" id="SM00220">
    <property type="entry name" value="S_TKc"/>
    <property type="match status" value="1"/>
</dbReference>
<protein>
    <submittedName>
        <fullName evidence="19">Uncharacterized protein</fullName>
    </submittedName>
</protein>
<evidence type="ECO:0000313" key="20">
    <source>
        <dbReference type="Proteomes" id="UP001642487"/>
    </source>
</evidence>
<comment type="catalytic activity">
    <reaction evidence="12">
        <text>L-threonyl-[protein] + ATP = O-phospho-L-threonyl-[protein] + ADP + H(+)</text>
        <dbReference type="Rhea" id="RHEA:46608"/>
        <dbReference type="Rhea" id="RHEA-COMP:11060"/>
        <dbReference type="Rhea" id="RHEA-COMP:11605"/>
        <dbReference type="ChEBI" id="CHEBI:15378"/>
        <dbReference type="ChEBI" id="CHEBI:30013"/>
        <dbReference type="ChEBI" id="CHEBI:30616"/>
        <dbReference type="ChEBI" id="CHEBI:61977"/>
        <dbReference type="ChEBI" id="CHEBI:456216"/>
    </reaction>
</comment>
<dbReference type="Proteomes" id="UP001642487">
    <property type="component" value="Chromosome 11"/>
</dbReference>
<proteinExistence type="predicted"/>
<comment type="subcellular location">
    <subcellularLocation>
        <location evidence="1">Membrane</location>
        <topology evidence="1">Single-pass type I membrane protein</topology>
    </subcellularLocation>
</comment>
<dbReference type="InterPro" id="IPR025287">
    <property type="entry name" value="WAK_GUB"/>
</dbReference>
<dbReference type="CDD" id="cd14066">
    <property type="entry name" value="STKc_IRAK"/>
    <property type="match status" value="1"/>
</dbReference>
<dbReference type="PANTHER" id="PTHR27005">
    <property type="entry name" value="WALL-ASSOCIATED RECEPTOR KINASE-LIKE 21"/>
    <property type="match status" value="1"/>
</dbReference>
<dbReference type="InterPro" id="IPR000152">
    <property type="entry name" value="EGF-type_Asp/Asn_hydroxyl_site"/>
</dbReference>
<keyword evidence="2" id="KW-0723">Serine/threonine-protein kinase</keyword>
<dbReference type="Pfam" id="PF07714">
    <property type="entry name" value="PK_Tyr_Ser-Thr"/>
    <property type="match status" value="1"/>
</dbReference>
<keyword evidence="7" id="KW-0418">Kinase</keyword>
<keyword evidence="3 13" id="KW-0245">EGF-like domain</keyword>
<dbReference type="SMART" id="SM00179">
    <property type="entry name" value="EGF_CA"/>
    <property type="match status" value="1"/>
</dbReference>
<dbReference type="Gene3D" id="3.30.200.20">
    <property type="entry name" value="Phosphorylase Kinase, domain 1"/>
    <property type="match status" value="1"/>
</dbReference>
<evidence type="ECO:0000256" key="6">
    <source>
        <dbReference type="ARBA" id="ARBA00022741"/>
    </source>
</evidence>
<dbReference type="CDD" id="cd00054">
    <property type="entry name" value="EGF_CA"/>
    <property type="match status" value="1"/>
</dbReference>
<dbReference type="InterPro" id="IPR024731">
    <property type="entry name" value="NELL2-like_EGF"/>
</dbReference>
<feature type="domain" description="EGF-like" evidence="18">
    <location>
        <begin position="288"/>
        <end position="323"/>
    </location>
</feature>
<dbReference type="Gene3D" id="2.10.25.10">
    <property type="entry name" value="Laminin"/>
    <property type="match status" value="1"/>
</dbReference>
<feature type="binding site" evidence="14">
    <location>
        <position position="444"/>
    </location>
    <ligand>
        <name>ATP</name>
        <dbReference type="ChEBI" id="CHEBI:30616"/>
    </ligand>
</feature>
<dbReference type="InterPro" id="IPR018097">
    <property type="entry name" value="EGF_Ca-bd_CS"/>
</dbReference>
<dbReference type="InterPro" id="IPR045274">
    <property type="entry name" value="WAK-like"/>
</dbReference>
<evidence type="ECO:0000256" key="2">
    <source>
        <dbReference type="ARBA" id="ARBA00022527"/>
    </source>
</evidence>
<evidence type="ECO:0000256" key="5">
    <source>
        <dbReference type="ARBA" id="ARBA00022729"/>
    </source>
</evidence>
<dbReference type="InterPro" id="IPR001881">
    <property type="entry name" value="EGF-like_Ca-bd_dom"/>
</dbReference>
<dbReference type="InterPro" id="IPR011009">
    <property type="entry name" value="Kinase-like_dom_sf"/>
</dbReference>
<dbReference type="Pfam" id="PF13947">
    <property type="entry name" value="GUB_WAK_bind"/>
    <property type="match status" value="1"/>
</dbReference>
<keyword evidence="20" id="KW-1185">Reference proteome</keyword>
<keyword evidence="5 16" id="KW-0732">Signal</keyword>
<dbReference type="PROSITE" id="PS01187">
    <property type="entry name" value="EGF_CA"/>
    <property type="match status" value="1"/>
</dbReference>
<dbReference type="InterPro" id="IPR000719">
    <property type="entry name" value="Prot_kinase_dom"/>
</dbReference>
<evidence type="ECO:0000256" key="9">
    <source>
        <dbReference type="ARBA" id="ARBA00023157"/>
    </source>
</evidence>
<reference evidence="19 20" key="1">
    <citation type="submission" date="2024-03" db="EMBL/GenBank/DDBJ databases">
        <authorList>
            <person name="Gkanogiannis A."/>
            <person name="Becerra Lopez-Lavalle L."/>
        </authorList>
    </citation>
    <scope>NUCLEOTIDE SEQUENCE [LARGE SCALE GENOMIC DNA]</scope>
</reference>
<dbReference type="InterPro" id="IPR008271">
    <property type="entry name" value="Ser/Thr_kinase_AS"/>
</dbReference>
<evidence type="ECO:0000313" key="19">
    <source>
        <dbReference type="EMBL" id="CAK9313553.1"/>
    </source>
</evidence>
<keyword evidence="9" id="KW-1015">Disulfide bond</keyword>
<dbReference type="SUPFAM" id="SSF57196">
    <property type="entry name" value="EGF/Laminin"/>
    <property type="match status" value="1"/>
</dbReference>
<dbReference type="InterPro" id="IPR001245">
    <property type="entry name" value="Ser-Thr/Tyr_kinase_cat_dom"/>
</dbReference>
<evidence type="ECO:0000256" key="3">
    <source>
        <dbReference type="ARBA" id="ARBA00022536"/>
    </source>
</evidence>
<keyword evidence="6 14" id="KW-0547">Nucleotide-binding</keyword>
<keyword evidence="15" id="KW-1133">Transmembrane helix</keyword>
<evidence type="ECO:0000256" key="14">
    <source>
        <dbReference type="PROSITE-ProRule" id="PRU10141"/>
    </source>
</evidence>